<evidence type="ECO:0000313" key="4">
    <source>
        <dbReference type="Proteomes" id="UP000314982"/>
    </source>
</evidence>
<reference evidence="3" key="3">
    <citation type="submission" date="2025-09" db="UniProtKB">
        <authorList>
            <consortium name="Ensembl"/>
        </authorList>
    </citation>
    <scope>IDENTIFICATION</scope>
</reference>
<keyword evidence="4" id="KW-1185">Reference proteome</keyword>
<organism evidence="3 4">
    <name type="scientific">Hucho hucho</name>
    <name type="common">huchen</name>
    <dbReference type="NCBI Taxonomy" id="62062"/>
    <lineage>
        <taxon>Eukaryota</taxon>
        <taxon>Metazoa</taxon>
        <taxon>Chordata</taxon>
        <taxon>Craniata</taxon>
        <taxon>Vertebrata</taxon>
        <taxon>Euteleostomi</taxon>
        <taxon>Actinopterygii</taxon>
        <taxon>Neopterygii</taxon>
        <taxon>Teleostei</taxon>
        <taxon>Protacanthopterygii</taxon>
        <taxon>Salmoniformes</taxon>
        <taxon>Salmonidae</taxon>
        <taxon>Salmoninae</taxon>
        <taxon>Hucho</taxon>
    </lineage>
</organism>
<dbReference type="Pfam" id="PF00690">
    <property type="entry name" value="Cation_ATPase_N"/>
    <property type="match status" value="1"/>
</dbReference>
<reference evidence="3" key="2">
    <citation type="submission" date="2025-08" db="UniProtKB">
        <authorList>
            <consortium name="Ensembl"/>
        </authorList>
    </citation>
    <scope>IDENTIFICATION</scope>
</reference>
<proteinExistence type="predicted"/>
<keyword evidence="1" id="KW-0460">Magnesium</keyword>
<evidence type="ECO:0000259" key="2">
    <source>
        <dbReference type="Pfam" id="PF00690"/>
    </source>
</evidence>
<dbReference type="InterPro" id="IPR023298">
    <property type="entry name" value="ATPase_P-typ_TM_dom_sf"/>
</dbReference>
<protein>
    <recommendedName>
        <fullName evidence="2">Cation-transporting P-type ATPase N-terminal domain-containing protein</fullName>
    </recommendedName>
</protein>
<evidence type="ECO:0000313" key="3">
    <source>
        <dbReference type="Ensembl" id="ENSHHUP00000039298.1"/>
    </source>
</evidence>
<reference evidence="4" key="1">
    <citation type="submission" date="2018-06" db="EMBL/GenBank/DDBJ databases">
        <title>Genome assembly of Danube salmon.</title>
        <authorList>
            <person name="Macqueen D.J."/>
            <person name="Gundappa M.K."/>
        </authorList>
    </citation>
    <scope>NUCLEOTIDE SEQUENCE [LARGE SCALE GENOMIC DNA]</scope>
</reference>
<dbReference type="STRING" id="62062.ENSHHUP00000039298"/>
<dbReference type="GeneTree" id="ENSGT00940000165861"/>
<dbReference type="Proteomes" id="UP000314982">
    <property type="component" value="Unassembled WGS sequence"/>
</dbReference>
<dbReference type="AlphaFoldDB" id="A0A4W5MNC2"/>
<dbReference type="InterPro" id="IPR004014">
    <property type="entry name" value="ATPase_P-typ_cation-transptr_N"/>
</dbReference>
<evidence type="ECO:0000256" key="1">
    <source>
        <dbReference type="ARBA" id="ARBA00022842"/>
    </source>
</evidence>
<name>A0A4W5MNC2_9TELE</name>
<dbReference type="Ensembl" id="ENSHHUT00000040836.1">
    <property type="protein sequence ID" value="ENSHHUP00000039298.1"/>
    <property type="gene ID" value="ENSHHUG00000024434.1"/>
</dbReference>
<accession>A0A4W5MNC2</accession>
<sequence>MDNAHTKTVEEVLGYFCVNESTGLSCEQLRKSKERWGPNELPAEEGKMFIISLCSLFSLSLSLCPLHLHSFHLCFQGSHYGNWSWNSLRICWFGFFYWLPASPS</sequence>
<dbReference type="SUPFAM" id="SSF81665">
    <property type="entry name" value="Calcium ATPase, transmembrane domain M"/>
    <property type="match status" value="1"/>
</dbReference>
<feature type="domain" description="Cation-transporting P-type ATPase N-terminal" evidence="2">
    <location>
        <begin position="5"/>
        <end position="51"/>
    </location>
</feature>